<comment type="caution">
    <text evidence="4">The sequence shown here is derived from an EMBL/GenBank/DDBJ whole genome shotgun (WGS) entry which is preliminary data.</text>
</comment>
<protein>
    <recommendedName>
        <fullName evidence="3">DUF7925 domain-containing protein</fullName>
    </recommendedName>
</protein>
<dbReference type="EMBL" id="JAZBJZ010000035">
    <property type="protein sequence ID" value="MEE3717213.1"/>
    <property type="molecule type" value="Genomic_DNA"/>
</dbReference>
<dbReference type="RefSeq" id="WP_330483641.1">
    <property type="nucleotide sequence ID" value="NZ_JAZBJZ010000035.1"/>
</dbReference>
<keyword evidence="2" id="KW-1133">Transmembrane helix</keyword>
<feature type="compositionally biased region" description="Polar residues" evidence="1">
    <location>
        <begin position="205"/>
        <end position="227"/>
    </location>
</feature>
<dbReference type="Proteomes" id="UP001333818">
    <property type="component" value="Unassembled WGS sequence"/>
</dbReference>
<feature type="transmembrane region" description="Helical" evidence="2">
    <location>
        <begin position="33"/>
        <end position="55"/>
    </location>
</feature>
<evidence type="ECO:0000313" key="5">
    <source>
        <dbReference type="Proteomes" id="UP001333818"/>
    </source>
</evidence>
<evidence type="ECO:0000256" key="2">
    <source>
        <dbReference type="SAM" id="Phobius"/>
    </source>
</evidence>
<organism evidence="4 5">
    <name type="scientific">Tumidithrix elongata BACA0141</name>
    <dbReference type="NCBI Taxonomy" id="2716417"/>
    <lineage>
        <taxon>Bacteria</taxon>
        <taxon>Bacillati</taxon>
        <taxon>Cyanobacteriota</taxon>
        <taxon>Cyanophyceae</taxon>
        <taxon>Pseudanabaenales</taxon>
        <taxon>Pseudanabaenaceae</taxon>
        <taxon>Tumidithrix</taxon>
        <taxon>Tumidithrix elongata</taxon>
    </lineage>
</organism>
<reference evidence="4" key="1">
    <citation type="submission" date="2024-01" db="EMBL/GenBank/DDBJ databases">
        <title>Bank of Algae and Cyanobacteria of the Azores (BACA) strain genomes.</title>
        <authorList>
            <person name="Luz R."/>
            <person name="Cordeiro R."/>
            <person name="Fonseca A."/>
            <person name="Goncalves V."/>
        </authorList>
    </citation>
    <scope>NUCLEOTIDE SEQUENCE</scope>
    <source>
        <strain evidence="4">BACA0141</strain>
    </source>
</reference>
<feature type="compositionally biased region" description="Polar residues" evidence="1">
    <location>
        <begin position="238"/>
        <end position="252"/>
    </location>
</feature>
<keyword evidence="2" id="KW-0472">Membrane</keyword>
<feature type="region of interest" description="Disordered" evidence="1">
    <location>
        <begin position="1"/>
        <end position="21"/>
    </location>
</feature>
<keyword evidence="5" id="KW-1185">Reference proteome</keyword>
<evidence type="ECO:0000313" key="4">
    <source>
        <dbReference type="EMBL" id="MEE3717213.1"/>
    </source>
</evidence>
<evidence type="ECO:0000259" key="3">
    <source>
        <dbReference type="Pfam" id="PF25546"/>
    </source>
</evidence>
<dbReference type="AlphaFoldDB" id="A0AAW9PXT0"/>
<dbReference type="Pfam" id="PF25546">
    <property type="entry name" value="DUF7925"/>
    <property type="match status" value="1"/>
</dbReference>
<dbReference type="InterPro" id="IPR057685">
    <property type="entry name" value="DUF7925"/>
</dbReference>
<keyword evidence="2" id="KW-0812">Transmembrane</keyword>
<proteinExistence type="predicted"/>
<accession>A0AAW9PXT0</accession>
<feature type="domain" description="DUF7925" evidence="3">
    <location>
        <begin position="283"/>
        <end position="469"/>
    </location>
</feature>
<sequence length="892" mass="90785">MSERKNIAKSSQGKSLGAKTIKHHKRGSIFKRFVLASLTMGGLGQIISLSAIAQLTPAGTPIDNRATGSYVDPNNPGNVINTTSNTVRVTTAPVAGITNTNLAFTDVNGGNVSPNDVLNFDFIVTNTGNFPSTLNLPSTANIATQNFTITGYQADLDNNGTFETIIPLNTAFPTPATIPAGQAINVRVIGTVSPTALVNDPVSVSLGNTGPNDNSPNTQNRPDTNGTGFDPTPPINDDNATNPNDVRTTGNDPVSGLAPVNGQREAAAIRSVPVGSSVQNIALATVLKTRSNYVPNTPVTTDDQITYRLDMRVESASPVPNFTPTSLQGTLISLEGAAQTRVLVSDAIPAGTSFVAGSAIAPPGWTIVYSTSPTTSLPIGAVGVAANWTATPPAPAAITRIGMVFTGNLAPGYTTVPTASGLTFTVVTSGLAPAGGTIANIAQVFGQTLGDPTNRIIYDESGDQFPNNFINGTTPPTPQGSLYGPIPTQGTAPNPATDPTGAANGVANPAVHGTDNNNNNTGTEPAGGVGGTAASGGEDNVITITTATNITNGPNGQAPGVGPTNNTDDFTNLSTPIAAGLNPGATIDPPAVVFPNTFQNTGAGNLDRVGLVPLPPNAANAANPTGRQAGDMPDGTTVRIQVPAVGANPAQDVTYTYNAGVYTQTAGAPVVLNGIAPNQTVNYTVTVDLPAGTQQSSDRFIALGSNTNAGDRSGYSVPIVAFADNNNNGFDNDPISNTTIDRVYTGYMNLLKESRILQGTGPAVGGANGTFSTANKVAAQGNIIEYRLSYTNFSTPATAGSSGNGTLNASNFVVNDDGTVAPNNWSGLTTHNFGTTATLGTLQFFNGAAPIVGGDPASGIAVTRYQNTVGTVVPAPNPATPSGTFTFRRTAN</sequence>
<feature type="region of interest" description="Disordered" evidence="1">
    <location>
        <begin position="202"/>
        <end position="257"/>
    </location>
</feature>
<evidence type="ECO:0000256" key="1">
    <source>
        <dbReference type="SAM" id="MobiDB-lite"/>
    </source>
</evidence>
<name>A0AAW9PXT0_9CYAN</name>
<gene>
    <name evidence="4" type="ORF">V2H45_10685</name>
</gene>